<feature type="region of interest" description="Disordered" evidence="4">
    <location>
        <begin position="383"/>
        <end position="420"/>
    </location>
</feature>
<sequence length="420" mass="45318">MLFVRPGRLSDLDALEKMARAARPVLHSLPHDRQALEARVALSEDSFRADVDFPGEEFYLFVLEDSATGELLGTSSIVASAGYAAPFYAFRNDALIHASRELRVSRKIHALTMSHELTGKSRLAGFYLDPSVLDGVHARSEALPPQAAAAAAHLLSRARMIYVAANRRRFTSEVFSLLLGVTDDAGVSPFWEAVGRRFFGRDFPEIEKISGGRSATFIAEVMPSYPLYVPLLPEAAQRVLGEPNPKSLLAYDIHLEEGFEPDRFVDIFDAGPVLTAHVDRSACVTHNETRTVRETAEPRHTAGAPRTPETAAESAGGAVAAAGASQVPDTQTYLVASNREGEFRCLLAELPADESEGATLASAARAVLEVVHGDFVRCVPLHRRAADPGEAADDDADVYREPSAGRSSVRSASAAQGARR</sequence>
<accession>A0A2T3XPX4</accession>
<name>A0A2T3XPX4_9BURK</name>
<evidence type="ECO:0000313" key="6">
    <source>
        <dbReference type="Proteomes" id="UP000240638"/>
    </source>
</evidence>
<keyword evidence="1" id="KW-0056">Arginine metabolism</keyword>
<evidence type="ECO:0000256" key="1">
    <source>
        <dbReference type="ARBA" id="ARBA00022503"/>
    </source>
</evidence>
<comment type="caution">
    <text evidence="5">The sequence shown here is derived from an EMBL/GenBank/DDBJ whole genome shotgun (WGS) entry which is preliminary data.</text>
</comment>
<evidence type="ECO:0000256" key="2">
    <source>
        <dbReference type="ARBA" id="ARBA00022679"/>
    </source>
</evidence>
<dbReference type="SUPFAM" id="SSF55729">
    <property type="entry name" value="Acyl-CoA N-acyltransferases (Nat)"/>
    <property type="match status" value="1"/>
</dbReference>
<dbReference type="Gene3D" id="2.40.40.20">
    <property type="match status" value="1"/>
</dbReference>
<dbReference type="InterPro" id="IPR007041">
    <property type="entry name" value="Arg_succinylTrfase_AstA/AruG"/>
</dbReference>
<dbReference type="PANTHER" id="PTHR30420:SF1">
    <property type="entry name" value="ARGININE N-SUCCINYLTRANSFERASE"/>
    <property type="match status" value="1"/>
</dbReference>
<feature type="compositionally biased region" description="Low complexity" evidence="4">
    <location>
        <begin position="404"/>
        <end position="420"/>
    </location>
</feature>
<dbReference type="InterPro" id="IPR016181">
    <property type="entry name" value="Acyl_CoA_acyltransferase"/>
</dbReference>
<dbReference type="RefSeq" id="WP_107153016.1">
    <property type="nucleotide sequence ID" value="NZ_PYUC01000012.1"/>
</dbReference>
<dbReference type="GO" id="GO:0008791">
    <property type="term" value="F:arginine N-succinyltransferase activity"/>
    <property type="evidence" value="ECO:0007669"/>
    <property type="project" value="InterPro"/>
</dbReference>
<evidence type="ECO:0000256" key="4">
    <source>
        <dbReference type="SAM" id="MobiDB-lite"/>
    </source>
</evidence>
<dbReference type="Proteomes" id="UP000240638">
    <property type="component" value="Unassembled WGS sequence"/>
</dbReference>
<gene>
    <name evidence="5" type="ORF">C9I57_23320</name>
</gene>
<evidence type="ECO:0000313" key="5">
    <source>
        <dbReference type="EMBL" id="PTB18517.1"/>
    </source>
</evidence>
<keyword evidence="2 5" id="KW-0808">Transferase</keyword>
<reference evidence="5 6" key="1">
    <citation type="submission" date="2018-03" db="EMBL/GenBank/DDBJ databases">
        <title>Whole genome analyses suggest that Burkholderia sensu lato contains two further novel genera in the rhizoxinica-symbiotica group Mycetohabitans gen. nov., and Trinickia gen. nov.: implications for the evolution of diazotrophy and nodulation in the Burkholderiaceae.</title>
        <authorList>
            <person name="Estrada De Los Santos P."/>
            <person name="Palmer M."/>
            <person name="Chavez-Ramirez B."/>
            <person name="Steenkamp E.T."/>
            <person name="Hirsch A.M."/>
            <person name="Manyaka P."/>
            <person name="Maluk M."/>
            <person name="Lafos M."/>
            <person name="Crook M."/>
            <person name="Gross E."/>
            <person name="Simon M.F."/>
            <person name="Bueno Dos Reis Junior F."/>
            <person name="Poole P.S."/>
            <person name="Venter S.N."/>
            <person name="James E.K."/>
        </authorList>
    </citation>
    <scope>NUCLEOTIDE SEQUENCE [LARGE SCALE GENOMIC DNA]</scope>
    <source>
        <strain evidence="5 6">JPY-366</strain>
    </source>
</reference>
<feature type="compositionally biased region" description="Low complexity" evidence="4">
    <location>
        <begin position="311"/>
        <end position="323"/>
    </location>
</feature>
<dbReference type="NCBIfam" id="TIGR03243">
    <property type="entry name" value="arg_catab_AOST"/>
    <property type="match status" value="1"/>
</dbReference>
<feature type="region of interest" description="Disordered" evidence="4">
    <location>
        <begin position="291"/>
        <end position="323"/>
    </location>
</feature>
<proteinExistence type="predicted"/>
<keyword evidence="3" id="KW-0012">Acyltransferase</keyword>
<dbReference type="PANTHER" id="PTHR30420">
    <property type="entry name" value="N-SUCCINYLARGININE DIHYDROLASE"/>
    <property type="match status" value="1"/>
</dbReference>
<protein>
    <submittedName>
        <fullName evidence="5">Arginine/ornithine succinyltransferase subunit alpha</fullName>
    </submittedName>
</protein>
<evidence type="ECO:0000256" key="3">
    <source>
        <dbReference type="ARBA" id="ARBA00023315"/>
    </source>
</evidence>
<dbReference type="GO" id="GO:0006527">
    <property type="term" value="P:L-arginine catabolic process"/>
    <property type="evidence" value="ECO:0007669"/>
    <property type="project" value="InterPro"/>
</dbReference>
<dbReference type="Pfam" id="PF04958">
    <property type="entry name" value="AstA"/>
    <property type="match status" value="1"/>
</dbReference>
<feature type="compositionally biased region" description="Basic and acidic residues" evidence="4">
    <location>
        <begin position="291"/>
        <end position="300"/>
    </location>
</feature>
<dbReference type="AlphaFoldDB" id="A0A2T3XPX4"/>
<dbReference type="EMBL" id="PYUC01000012">
    <property type="protein sequence ID" value="PTB18517.1"/>
    <property type="molecule type" value="Genomic_DNA"/>
</dbReference>
<organism evidence="5 6">
    <name type="scientific">Trinickia symbiotica</name>
    <dbReference type="NCBI Taxonomy" id="863227"/>
    <lineage>
        <taxon>Bacteria</taxon>
        <taxon>Pseudomonadati</taxon>
        <taxon>Pseudomonadota</taxon>
        <taxon>Betaproteobacteria</taxon>
        <taxon>Burkholderiales</taxon>
        <taxon>Burkholderiaceae</taxon>
        <taxon>Trinickia</taxon>
    </lineage>
</organism>